<evidence type="ECO:0000256" key="2">
    <source>
        <dbReference type="ARBA" id="ARBA00022630"/>
    </source>
</evidence>
<evidence type="ECO:0000313" key="8">
    <source>
        <dbReference type="EMBL" id="ETJ01507.1"/>
    </source>
</evidence>
<dbReference type="AlphaFoldDB" id="W1V695"/>
<dbReference type="PANTHER" id="PTHR11806:SF0">
    <property type="entry name" value="PROTEIN MTO1 HOMOLOG, MITOCHONDRIAL"/>
    <property type="match status" value="1"/>
</dbReference>
<dbReference type="InterPro" id="IPR002218">
    <property type="entry name" value="MnmG-rel"/>
</dbReference>
<evidence type="ECO:0000256" key="5">
    <source>
        <dbReference type="ARBA" id="ARBA00023027"/>
    </source>
</evidence>
<dbReference type="PANTHER" id="PTHR11806">
    <property type="entry name" value="GLUCOSE INHIBITED DIVISION PROTEIN A"/>
    <property type="match status" value="1"/>
</dbReference>
<comment type="caution">
    <text evidence="8">The sequence shown here is derived from an EMBL/GenBank/DDBJ whole genome shotgun (WGS) entry which is preliminary data.</text>
</comment>
<comment type="subunit">
    <text evidence="6">Homodimer. Heterotetramer of two MnmE and two MnmG subunits.</text>
</comment>
<protein>
    <submittedName>
        <fullName evidence="8">tRNA uridine 5-carboxymethylaminomethyl modification enzyme MnmG</fullName>
    </submittedName>
</protein>
<dbReference type="SUPFAM" id="SSF51905">
    <property type="entry name" value="FAD/NAD(P)-binding domain"/>
    <property type="match status" value="1"/>
</dbReference>
<dbReference type="InterPro" id="IPR036188">
    <property type="entry name" value="FAD/NAD-bd_sf"/>
</dbReference>
<dbReference type="InterPro" id="IPR040131">
    <property type="entry name" value="MnmG_N"/>
</dbReference>
<evidence type="ECO:0000256" key="3">
    <source>
        <dbReference type="ARBA" id="ARBA00022694"/>
    </source>
</evidence>
<accession>W1V695</accession>
<dbReference type="EMBL" id="AZMJ01000101">
    <property type="protein sequence ID" value="ETJ01507.1"/>
    <property type="molecule type" value="Genomic_DNA"/>
</dbReference>
<dbReference type="Gene3D" id="3.50.50.60">
    <property type="entry name" value="FAD/NAD(P)-binding domain"/>
    <property type="match status" value="1"/>
</dbReference>
<reference evidence="8 9" key="1">
    <citation type="submission" date="2013-12" db="EMBL/GenBank/DDBJ databases">
        <title>A Varibaculum cambriense genome reconstructed from a premature infant gut community with otherwise low bacterial novelty that shifts toward anaerobic metabolism during the third week of life.</title>
        <authorList>
            <person name="Brown C.T."/>
            <person name="Sharon I."/>
            <person name="Thomas B.C."/>
            <person name="Castelle C.J."/>
            <person name="Morowitz M.J."/>
            <person name="Banfield J.F."/>
        </authorList>
    </citation>
    <scope>NUCLEOTIDE SEQUENCE [LARGE SCALE GENOMIC DNA]</scope>
    <source>
        <strain evidence="9">DORA_11</strain>
    </source>
</reference>
<keyword evidence="4" id="KW-0274">FAD</keyword>
<comment type="cofactor">
    <cofactor evidence="1">
        <name>FAD</name>
        <dbReference type="ChEBI" id="CHEBI:57692"/>
    </cofactor>
</comment>
<evidence type="ECO:0000256" key="6">
    <source>
        <dbReference type="ARBA" id="ARBA00025948"/>
    </source>
</evidence>
<dbReference type="GO" id="GO:0050660">
    <property type="term" value="F:flavin adenine dinucleotide binding"/>
    <property type="evidence" value="ECO:0007669"/>
    <property type="project" value="InterPro"/>
</dbReference>
<feature type="non-terminal residue" evidence="8">
    <location>
        <position position="109"/>
    </location>
</feature>
<keyword evidence="2" id="KW-0285">Flavoprotein</keyword>
<evidence type="ECO:0000256" key="1">
    <source>
        <dbReference type="ARBA" id="ARBA00001974"/>
    </source>
</evidence>
<gene>
    <name evidence="8" type="ORF">Q619_VDC00101G0001</name>
</gene>
<dbReference type="GO" id="GO:0005829">
    <property type="term" value="C:cytosol"/>
    <property type="evidence" value="ECO:0007669"/>
    <property type="project" value="TreeGrafter"/>
</dbReference>
<evidence type="ECO:0000259" key="7">
    <source>
        <dbReference type="Pfam" id="PF01134"/>
    </source>
</evidence>
<dbReference type="Proteomes" id="UP000018855">
    <property type="component" value="Unassembled WGS sequence"/>
</dbReference>
<sequence length="109" mass="11508">MYTVDNYDVIVIGGGHAGCEAALAAARMGHRTLLATISLDNIALMPCNPAVGGPGKSHLVYEVDALGGQMGINADATAIQMRMLNMGKGPAVHSLRCQSDKIKYQHLMK</sequence>
<organism evidence="8 9">
    <name type="scientific">Veillonella dispar DORA_11</name>
    <dbReference type="NCBI Taxonomy" id="1403949"/>
    <lineage>
        <taxon>Bacteria</taxon>
        <taxon>Bacillati</taxon>
        <taxon>Bacillota</taxon>
        <taxon>Negativicutes</taxon>
        <taxon>Veillonellales</taxon>
        <taxon>Veillonellaceae</taxon>
        <taxon>Veillonella</taxon>
    </lineage>
</organism>
<dbReference type="Pfam" id="PF01134">
    <property type="entry name" value="GIDA"/>
    <property type="match status" value="1"/>
</dbReference>
<keyword evidence="5" id="KW-0520">NAD</keyword>
<dbReference type="GO" id="GO:0030488">
    <property type="term" value="P:tRNA methylation"/>
    <property type="evidence" value="ECO:0007669"/>
    <property type="project" value="TreeGrafter"/>
</dbReference>
<evidence type="ECO:0000313" key="9">
    <source>
        <dbReference type="Proteomes" id="UP000018855"/>
    </source>
</evidence>
<evidence type="ECO:0000256" key="4">
    <source>
        <dbReference type="ARBA" id="ARBA00022827"/>
    </source>
</evidence>
<feature type="domain" description="MnmG N-terminal" evidence="7">
    <location>
        <begin position="8"/>
        <end position="109"/>
    </location>
</feature>
<name>W1V695_9FIRM</name>
<proteinExistence type="predicted"/>
<dbReference type="GO" id="GO:0002098">
    <property type="term" value="P:tRNA wobble uridine modification"/>
    <property type="evidence" value="ECO:0007669"/>
    <property type="project" value="TreeGrafter"/>
</dbReference>
<keyword evidence="3" id="KW-0819">tRNA processing</keyword>